<dbReference type="EMBL" id="MF787246">
    <property type="protein sequence ID" value="ATG86332.1"/>
    <property type="molecule type" value="Genomic_DNA"/>
</dbReference>
<gene>
    <name evidence="1" type="ORF">LpeD_23</name>
</gene>
<reference evidence="1 2" key="1">
    <citation type="submission" date="2017-08" db="EMBL/GenBank/DDBJ databases">
        <title>Isolation and Characterization of phages of Lactobacillus pentosus and plantarum.</title>
        <authorList>
            <person name="Qi R."/>
            <person name="Yu M."/>
            <person name="Qiao X."/>
            <person name="Li Y."/>
        </authorList>
    </citation>
    <scope>NUCLEOTIDE SEQUENCE [LARGE SCALE GENOMIC DNA]</scope>
</reference>
<dbReference type="InterPro" id="IPR011675">
    <property type="entry name" value="DUF1617"/>
</dbReference>
<accession>A0A291I9G7</accession>
<dbReference type="Proteomes" id="UP000229296">
    <property type="component" value="Segment"/>
</dbReference>
<dbReference type="Pfam" id="PF07761">
    <property type="entry name" value="DUF1617"/>
    <property type="match status" value="1"/>
</dbReference>
<name>A0A291I9G7_9CAUD</name>
<protein>
    <submittedName>
        <fullName evidence="1">Uncharacterized protein</fullName>
    </submittedName>
</protein>
<proteinExistence type="predicted"/>
<evidence type="ECO:0000313" key="1">
    <source>
        <dbReference type="EMBL" id="ATG86332.1"/>
    </source>
</evidence>
<sequence length="138" mass="15741">MKFKIKNKYLKDSIELLTDAPLTGMQSIARTRLIKVLKEPFKDYAEEEKELIDSVVKKDENGKPVKVENGLKISEGKEDLYLDSLNKIENQIAEIDKPTYTGHLSEVKDILKEYSQPLTGTRAEAYMALCEALNVFDE</sequence>
<evidence type="ECO:0000313" key="2">
    <source>
        <dbReference type="Proteomes" id="UP000229296"/>
    </source>
</evidence>
<organism evidence="1 2">
    <name type="scientific">Lactobacillus phage LpeD</name>
    <dbReference type="NCBI Taxonomy" id="2041210"/>
    <lineage>
        <taxon>Viruses</taxon>
        <taxon>Duplodnaviria</taxon>
        <taxon>Heunggongvirae</taxon>
        <taxon>Uroviricota</taxon>
        <taxon>Caudoviricetes</taxon>
        <taxon>Herelleviridae</taxon>
        <taxon>Elpedvirus</taxon>
        <taxon>Elpedvirus LpeD</taxon>
    </lineage>
</organism>
<keyword evidence="2" id="KW-1185">Reference proteome</keyword>